<sequence>MNWEPWTGCYKISDGCTNCYFYGPHAKRYGQNTIQKTDKFDWPIRKNSKGEYNIKGNKILATCFATDFFLPEADEWRKEVWSIIKERTDIEFLILTKRIDRFLESLPSDWGTGYGQYKYWLHR</sequence>
<reference evidence="1" key="1">
    <citation type="submission" date="2019-08" db="EMBL/GenBank/DDBJ databases">
        <authorList>
            <person name="Kucharzyk K."/>
            <person name="Murdoch R.W."/>
            <person name="Higgins S."/>
            <person name="Loffler F."/>
        </authorList>
    </citation>
    <scope>NUCLEOTIDE SEQUENCE</scope>
</reference>
<dbReference type="Pfam" id="PF07505">
    <property type="entry name" value="DUF5131"/>
    <property type="match status" value="1"/>
</dbReference>
<protein>
    <recommendedName>
        <fullName evidence="2">Phage protein Gp37/Gp68</fullName>
    </recommendedName>
</protein>
<name>A0A645DUL6_9ZZZZ</name>
<accession>A0A645DUL6</accession>
<proteinExistence type="predicted"/>
<dbReference type="InterPro" id="IPR011101">
    <property type="entry name" value="DUF5131"/>
</dbReference>
<dbReference type="AlphaFoldDB" id="A0A645DUL6"/>
<dbReference type="EMBL" id="VSSQ01039243">
    <property type="protein sequence ID" value="MPM92283.1"/>
    <property type="molecule type" value="Genomic_DNA"/>
</dbReference>
<evidence type="ECO:0000313" key="1">
    <source>
        <dbReference type="EMBL" id="MPM92283.1"/>
    </source>
</evidence>
<evidence type="ECO:0008006" key="2">
    <source>
        <dbReference type="Google" id="ProtNLM"/>
    </source>
</evidence>
<organism evidence="1">
    <name type="scientific">bioreactor metagenome</name>
    <dbReference type="NCBI Taxonomy" id="1076179"/>
    <lineage>
        <taxon>unclassified sequences</taxon>
        <taxon>metagenomes</taxon>
        <taxon>ecological metagenomes</taxon>
    </lineage>
</organism>
<comment type="caution">
    <text evidence="1">The sequence shown here is derived from an EMBL/GenBank/DDBJ whole genome shotgun (WGS) entry which is preliminary data.</text>
</comment>
<gene>
    <name evidence="1" type="ORF">SDC9_139418</name>
</gene>